<dbReference type="InterPro" id="IPR026032">
    <property type="entry name" value="HcaT-like"/>
</dbReference>
<protein>
    <submittedName>
        <fullName evidence="10">3-phenylpropionate MFS transporter</fullName>
    </submittedName>
</protein>
<evidence type="ECO:0000256" key="6">
    <source>
        <dbReference type="ARBA" id="ARBA00022989"/>
    </source>
</evidence>
<keyword evidence="6 8" id="KW-1133">Transmembrane helix</keyword>
<evidence type="ECO:0000256" key="8">
    <source>
        <dbReference type="SAM" id="Phobius"/>
    </source>
</evidence>
<dbReference type="RefSeq" id="WP_306352311.1">
    <property type="nucleotide sequence ID" value="NZ_JASAWV010000028.1"/>
</dbReference>
<dbReference type="GO" id="GO:0005886">
    <property type="term" value="C:plasma membrane"/>
    <property type="evidence" value="ECO:0007669"/>
    <property type="project" value="UniProtKB-SubCell"/>
</dbReference>
<dbReference type="Gene3D" id="1.20.1250.20">
    <property type="entry name" value="MFS general substrate transporter like domains"/>
    <property type="match status" value="2"/>
</dbReference>
<feature type="transmembrane region" description="Helical" evidence="8">
    <location>
        <begin position="76"/>
        <end position="97"/>
    </location>
</feature>
<keyword evidence="7 8" id="KW-0472">Membrane</keyword>
<feature type="transmembrane region" description="Helical" evidence="8">
    <location>
        <begin position="162"/>
        <end position="185"/>
    </location>
</feature>
<proteinExistence type="predicted"/>
<feature type="domain" description="Major facilitator superfamily associated" evidence="9">
    <location>
        <begin position="11"/>
        <end position="361"/>
    </location>
</feature>
<evidence type="ECO:0000256" key="4">
    <source>
        <dbReference type="ARBA" id="ARBA00022519"/>
    </source>
</evidence>
<accession>A0AAW8CLS9</accession>
<sequence length="381" mass="42349">MIKLSPFQWTSFNFFGYFCAYGVLMPFLPIWLETNGYSSETIGLLLASGYLFRFLGSILTPQIVTQPTQLLNVSRLLSVITLISSVMMAYFVGSFWLLVPIFALFHIVNGGAMTIGDAIASTWQKQVGIDYGKTRLFGSMAFVVGSLTTGYMVGWFGEQTIIWLMIAFLILLTSGQMLGTNCNFINSKQKQTASKVTYLSLLKDNIILRMLIAVSLIQAAHAAYYTYSTIYWTSQGISPQTVSLLWGLSVAAEIGVFFISGKVFSSKKIHHLIIIATVLAMVRWVLYAFTTNVLFLGLGQMLHAFTFGLTHFAMIRYIAMQPTETIPKLQGLYFGLSFSGMTALFTFFASITYNYSPSFSFILMAILVAPAILIVPKKSIE</sequence>
<evidence type="ECO:0000259" key="9">
    <source>
        <dbReference type="Pfam" id="PF12832"/>
    </source>
</evidence>
<organism evidence="10 11">
    <name type="scientific">Phocoenobacter atlanticus subsp. atlanticus</name>
    <dbReference type="NCBI Taxonomy" id="3061285"/>
    <lineage>
        <taxon>Bacteria</taxon>
        <taxon>Pseudomonadati</taxon>
        <taxon>Pseudomonadota</taxon>
        <taxon>Gammaproteobacteria</taxon>
        <taxon>Pasteurellales</taxon>
        <taxon>Pasteurellaceae</taxon>
        <taxon>Phocoenobacter</taxon>
        <taxon>Phocoenobacter atlanticus</taxon>
    </lineage>
</organism>
<keyword evidence="11" id="KW-1185">Reference proteome</keyword>
<dbReference type="NCBIfam" id="NF008346">
    <property type="entry name" value="PRK11128.1"/>
    <property type="match status" value="1"/>
</dbReference>
<dbReference type="GO" id="GO:0015528">
    <property type="term" value="F:lactose:proton symporter activity"/>
    <property type="evidence" value="ECO:0007669"/>
    <property type="project" value="TreeGrafter"/>
</dbReference>
<feature type="transmembrane region" description="Helical" evidence="8">
    <location>
        <begin position="44"/>
        <end position="64"/>
    </location>
</feature>
<evidence type="ECO:0000313" key="11">
    <source>
        <dbReference type="Proteomes" id="UP001226020"/>
    </source>
</evidence>
<feature type="transmembrane region" description="Helical" evidence="8">
    <location>
        <begin position="12"/>
        <end position="32"/>
    </location>
</feature>
<evidence type="ECO:0000256" key="5">
    <source>
        <dbReference type="ARBA" id="ARBA00022692"/>
    </source>
</evidence>
<dbReference type="Proteomes" id="UP001226020">
    <property type="component" value="Unassembled WGS sequence"/>
</dbReference>
<feature type="transmembrane region" description="Helical" evidence="8">
    <location>
        <begin position="136"/>
        <end position="156"/>
    </location>
</feature>
<evidence type="ECO:0000256" key="1">
    <source>
        <dbReference type="ARBA" id="ARBA00004429"/>
    </source>
</evidence>
<dbReference type="GO" id="GO:0030395">
    <property type="term" value="F:lactose binding"/>
    <property type="evidence" value="ECO:0007669"/>
    <property type="project" value="TreeGrafter"/>
</dbReference>
<feature type="transmembrane region" description="Helical" evidence="8">
    <location>
        <begin position="359"/>
        <end position="376"/>
    </location>
</feature>
<keyword evidence="4" id="KW-0997">Cell inner membrane</keyword>
<comment type="subcellular location">
    <subcellularLocation>
        <location evidence="1">Cell inner membrane</location>
        <topology evidence="1">Multi-pass membrane protein</topology>
    </subcellularLocation>
</comment>
<dbReference type="NCBIfam" id="NF037955">
    <property type="entry name" value="mfs"/>
    <property type="match status" value="1"/>
</dbReference>
<feature type="transmembrane region" description="Helical" evidence="8">
    <location>
        <begin position="271"/>
        <end position="289"/>
    </location>
</feature>
<dbReference type="Pfam" id="PF12832">
    <property type="entry name" value="MFS_1_like"/>
    <property type="match status" value="1"/>
</dbReference>
<dbReference type="PIRSF" id="PIRSF004925">
    <property type="entry name" value="HcaT"/>
    <property type="match status" value="1"/>
</dbReference>
<feature type="transmembrane region" description="Helical" evidence="8">
    <location>
        <begin position="301"/>
        <end position="319"/>
    </location>
</feature>
<reference evidence="10 11" key="1">
    <citation type="journal article" date="2023" name="Front. Microbiol.">
        <title>Phylogeography and host specificity of Pasteurellaceae pathogenic to sea-farmed fish in the north-east Atlantic.</title>
        <authorList>
            <person name="Gulla S."/>
            <person name="Colquhoun D.J."/>
            <person name="Olsen A.B."/>
            <person name="Spilsberg B."/>
            <person name="Lagesen K."/>
            <person name="Aakesson C.P."/>
            <person name="Strom S."/>
            <person name="Manji F."/>
            <person name="Birkbeck T.H."/>
            <person name="Nilsen H.K."/>
        </authorList>
    </citation>
    <scope>NUCLEOTIDE SEQUENCE [LARGE SCALE GENOMIC DNA]</scope>
    <source>
        <strain evidence="10 11">NVIB3131</strain>
    </source>
</reference>
<gene>
    <name evidence="10" type="ORF">QJU57_09830</name>
</gene>
<dbReference type="PANTHER" id="PTHR23522:SF10">
    <property type="entry name" value="3-PHENYLPROPIONIC ACID TRANSPORTER-RELATED"/>
    <property type="match status" value="1"/>
</dbReference>
<comment type="caution">
    <text evidence="10">The sequence shown here is derived from an EMBL/GenBank/DDBJ whole genome shotgun (WGS) entry which is preliminary data.</text>
</comment>
<feature type="transmembrane region" description="Helical" evidence="8">
    <location>
        <begin position="206"/>
        <end position="224"/>
    </location>
</feature>
<evidence type="ECO:0000256" key="2">
    <source>
        <dbReference type="ARBA" id="ARBA00022448"/>
    </source>
</evidence>
<dbReference type="InterPro" id="IPR024989">
    <property type="entry name" value="MFS_assoc_dom"/>
</dbReference>
<dbReference type="PANTHER" id="PTHR23522">
    <property type="entry name" value="BLL5896 PROTEIN"/>
    <property type="match status" value="1"/>
</dbReference>
<evidence type="ECO:0000256" key="3">
    <source>
        <dbReference type="ARBA" id="ARBA00022475"/>
    </source>
</evidence>
<feature type="transmembrane region" description="Helical" evidence="8">
    <location>
        <begin position="244"/>
        <end position="264"/>
    </location>
</feature>
<keyword evidence="5 8" id="KW-0812">Transmembrane</keyword>
<feature type="transmembrane region" description="Helical" evidence="8">
    <location>
        <begin position="103"/>
        <end position="124"/>
    </location>
</feature>
<feature type="transmembrane region" description="Helical" evidence="8">
    <location>
        <begin position="331"/>
        <end position="353"/>
    </location>
</feature>
<evidence type="ECO:0000256" key="7">
    <source>
        <dbReference type="ARBA" id="ARBA00023136"/>
    </source>
</evidence>
<dbReference type="SUPFAM" id="SSF103473">
    <property type="entry name" value="MFS general substrate transporter"/>
    <property type="match status" value="1"/>
</dbReference>
<keyword evidence="3" id="KW-1003">Cell membrane</keyword>
<name>A0AAW8CLS9_9PAST</name>
<dbReference type="EMBL" id="JASAXT010000025">
    <property type="protein sequence ID" value="MDP8149365.1"/>
    <property type="molecule type" value="Genomic_DNA"/>
</dbReference>
<dbReference type="AlphaFoldDB" id="A0AAW8CLS9"/>
<evidence type="ECO:0000313" key="10">
    <source>
        <dbReference type="EMBL" id="MDP8149365.1"/>
    </source>
</evidence>
<dbReference type="InterPro" id="IPR036259">
    <property type="entry name" value="MFS_trans_sf"/>
</dbReference>
<keyword evidence="2" id="KW-0813">Transport</keyword>